<dbReference type="InterPro" id="IPR036397">
    <property type="entry name" value="RNaseH_sf"/>
</dbReference>
<dbReference type="AlphaFoldDB" id="A0A1X7SHC6"/>
<name>A0A1X7SHC6_AMPQE</name>
<dbReference type="InParanoid" id="A0A1X7SHC6"/>
<organism evidence="1">
    <name type="scientific">Amphimedon queenslandica</name>
    <name type="common">Sponge</name>
    <dbReference type="NCBI Taxonomy" id="400682"/>
    <lineage>
        <taxon>Eukaryota</taxon>
        <taxon>Metazoa</taxon>
        <taxon>Porifera</taxon>
        <taxon>Demospongiae</taxon>
        <taxon>Heteroscleromorpha</taxon>
        <taxon>Haplosclerida</taxon>
        <taxon>Niphatidae</taxon>
        <taxon>Amphimedon</taxon>
    </lineage>
</organism>
<sequence length="105" mass="12227">MRRDDETTAIQLQKLLVDQGHPLSLKTILASREMLGWTFRGSAYCQVIREANKQKRLDWALQYSQEAATDNGFEDVLWTDESSIQLECHRRFSYRKKGEPAKPKP</sequence>
<accession>A0A1X7SHC6</accession>
<reference evidence="1" key="1">
    <citation type="submission" date="2017-05" db="UniProtKB">
        <authorList>
            <consortium name="EnsemblMetazoa"/>
        </authorList>
    </citation>
    <scope>IDENTIFICATION</scope>
</reference>
<evidence type="ECO:0008006" key="2">
    <source>
        <dbReference type="Google" id="ProtNLM"/>
    </source>
</evidence>
<proteinExistence type="predicted"/>
<dbReference type="GO" id="GO:0003676">
    <property type="term" value="F:nucleic acid binding"/>
    <property type="evidence" value="ECO:0007669"/>
    <property type="project" value="InterPro"/>
</dbReference>
<evidence type="ECO:0000313" key="1">
    <source>
        <dbReference type="EnsemblMetazoa" id="Aqu2.1.01458_001"/>
    </source>
</evidence>
<dbReference type="EnsemblMetazoa" id="Aqu2.1.01458_001">
    <property type="protein sequence ID" value="Aqu2.1.01458_001"/>
    <property type="gene ID" value="Aqu2.1.01458"/>
</dbReference>
<dbReference type="Gene3D" id="3.30.420.10">
    <property type="entry name" value="Ribonuclease H-like superfamily/Ribonuclease H"/>
    <property type="match status" value="1"/>
</dbReference>
<protein>
    <recommendedName>
        <fullName evidence="2">Transposase Tc1-like domain-containing protein</fullName>
    </recommendedName>
</protein>